<feature type="compositionally biased region" description="Low complexity" evidence="2">
    <location>
        <begin position="56"/>
        <end position="80"/>
    </location>
</feature>
<feature type="region of interest" description="Disordered" evidence="2">
    <location>
        <begin position="1408"/>
        <end position="1427"/>
    </location>
</feature>
<dbReference type="PANTHER" id="PTHR15721:SF2">
    <property type="entry name" value="PROTEIN TALPID3"/>
    <property type="match status" value="1"/>
</dbReference>
<feature type="region of interest" description="Disordered" evidence="2">
    <location>
        <begin position="54"/>
        <end position="88"/>
    </location>
</feature>
<evidence type="ECO:0000256" key="1">
    <source>
        <dbReference type="SAM" id="Coils"/>
    </source>
</evidence>
<feature type="compositionally biased region" description="Pro residues" evidence="2">
    <location>
        <begin position="1101"/>
        <end position="1117"/>
    </location>
</feature>
<dbReference type="GeneID" id="113985914"/>
<evidence type="ECO:0000256" key="2">
    <source>
        <dbReference type="SAM" id="MobiDB-lite"/>
    </source>
</evidence>
<feature type="compositionally biased region" description="Basic and acidic residues" evidence="2">
    <location>
        <begin position="391"/>
        <end position="401"/>
    </location>
</feature>
<feature type="region of interest" description="Disordered" evidence="2">
    <location>
        <begin position="1082"/>
        <end position="1287"/>
    </location>
</feature>
<feature type="compositionally biased region" description="Low complexity" evidence="2">
    <location>
        <begin position="1155"/>
        <end position="1176"/>
    </location>
</feature>
<proteinExistence type="predicted"/>
<feature type="region of interest" description="Disordered" evidence="2">
    <location>
        <begin position="1503"/>
        <end position="1557"/>
    </location>
</feature>
<keyword evidence="1" id="KW-0175">Coiled coil</keyword>
<dbReference type="Proteomes" id="UP000504627">
    <property type="component" value="Unplaced"/>
</dbReference>
<feature type="compositionally biased region" description="Polar residues" evidence="2">
    <location>
        <begin position="1253"/>
        <end position="1270"/>
    </location>
</feature>
<feature type="compositionally biased region" description="Polar residues" evidence="2">
    <location>
        <begin position="317"/>
        <end position="331"/>
    </location>
</feature>
<feature type="compositionally biased region" description="Polar residues" evidence="2">
    <location>
        <begin position="349"/>
        <end position="366"/>
    </location>
</feature>
<feature type="compositionally biased region" description="Polar residues" evidence="2">
    <location>
        <begin position="752"/>
        <end position="764"/>
    </location>
</feature>
<feature type="coiled-coil region" evidence="1">
    <location>
        <begin position="463"/>
        <end position="497"/>
    </location>
</feature>
<dbReference type="GO" id="GO:0007224">
    <property type="term" value="P:smoothened signaling pathway"/>
    <property type="evidence" value="ECO:0007669"/>
    <property type="project" value="InterPro"/>
</dbReference>
<feature type="compositionally biased region" description="Low complexity" evidence="2">
    <location>
        <begin position="1541"/>
        <end position="1557"/>
    </location>
</feature>
<feature type="compositionally biased region" description="Low complexity" evidence="2">
    <location>
        <begin position="1271"/>
        <end position="1282"/>
    </location>
</feature>
<reference evidence="4" key="1">
    <citation type="submission" date="2025-08" db="UniProtKB">
        <authorList>
            <consortium name="RefSeq"/>
        </authorList>
    </citation>
    <scope>IDENTIFICATION</scope>
    <source>
        <tissue evidence="4">Muscle</tissue>
    </source>
</reference>
<organism evidence="3 4">
    <name type="scientific">Pipra filicauda</name>
    <name type="common">Wire-tailed manakin</name>
    <dbReference type="NCBI Taxonomy" id="649802"/>
    <lineage>
        <taxon>Eukaryota</taxon>
        <taxon>Metazoa</taxon>
        <taxon>Chordata</taxon>
        <taxon>Craniata</taxon>
        <taxon>Vertebrata</taxon>
        <taxon>Euteleostomi</taxon>
        <taxon>Archelosauria</taxon>
        <taxon>Archosauria</taxon>
        <taxon>Dinosauria</taxon>
        <taxon>Saurischia</taxon>
        <taxon>Theropoda</taxon>
        <taxon>Coelurosauria</taxon>
        <taxon>Aves</taxon>
        <taxon>Neognathae</taxon>
        <taxon>Neoaves</taxon>
        <taxon>Telluraves</taxon>
        <taxon>Australaves</taxon>
        <taxon>Passeriformes</taxon>
        <taxon>Pipridae</taxon>
        <taxon>Pipra</taxon>
    </lineage>
</organism>
<dbReference type="RefSeq" id="XP_027572941.2">
    <property type="nucleotide sequence ID" value="XM_027717140.2"/>
</dbReference>
<dbReference type="InterPro" id="IPR029246">
    <property type="entry name" value="TALPID3"/>
</dbReference>
<feature type="region of interest" description="Disordered" evidence="2">
    <location>
        <begin position="346"/>
        <end position="401"/>
    </location>
</feature>
<evidence type="ECO:0000313" key="3">
    <source>
        <dbReference type="Proteomes" id="UP000504627"/>
    </source>
</evidence>
<name>A0A6J2GCG1_9PASS</name>
<feature type="compositionally biased region" description="Low complexity" evidence="2">
    <location>
        <begin position="1127"/>
        <end position="1136"/>
    </location>
</feature>
<gene>
    <name evidence="4" type="primary">KIAA0586</name>
</gene>
<dbReference type="GO" id="GO:0005814">
    <property type="term" value="C:centriole"/>
    <property type="evidence" value="ECO:0007669"/>
    <property type="project" value="TreeGrafter"/>
</dbReference>
<feature type="region of interest" description="Disordered" evidence="2">
    <location>
        <begin position="1"/>
        <end position="37"/>
    </location>
</feature>
<feature type="region of interest" description="Disordered" evidence="2">
    <location>
        <begin position="748"/>
        <end position="768"/>
    </location>
</feature>
<evidence type="ECO:0000313" key="4">
    <source>
        <dbReference type="RefSeq" id="XP_027572941.2"/>
    </source>
</evidence>
<dbReference type="GO" id="GO:0036064">
    <property type="term" value="C:ciliary basal body"/>
    <property type="evidence" value="ECO:0007669"/>
    <property type="project" value="TreeGrafter"/>
</dbReference>
<dbReference type="CTD" id="9786"/>
<keyword evidence="3" id="KW-1185">Reference proteome</keyword>
<feature type="compositionally biased region" description="Basic and acidic residues" evidence="2">
    <location>
        <begin position="1184"/>
        <end position="1193"/>
    </location>
</feature>
<feature type="compositionally biased region" description="Low complexity" evidence="2">
    <location>
        <begin position="1091"/>
        <end position="1100"/>
    </location>
</feature>
<feature type="compositionally biased region" description="Low complexity" evidence="2">
    <location>
        <begin position="305"/>
        <end position="316"/>
    </location>
</feature>
<protein>
    <submittedName>
        <fullName evidence="4">Protein TALPID3 isoform X3</fullName>
    </submittedName>
</protein>
<dbReference type="PANTHER" id="PTHR15721">
    <property type="entry name" value="KIAA0586 PROTEIN"/>
    <property type="match status" value="1"/>
</dbReference>
<dbReference type="Pfam" id="PF15324">
    <property type="entry name" value="TALPID3"/>
    <property type="match status" value="1"/>
</dbReference>
<feature type="compositionally biased region" description="Basic and acidic residues" evidence="2">
    <location>
        <begin position="1139"/>
        <end position="1149"/>
    </location>
</feature>
<feature type="coiled-coil region" evidence="1">
    <location>
        <begin position="535"/>
        <end position="562"/>
    </location>
</feature>
<feature type="region of interest" description="Disordered" evidence="2">
    <location>
        <begin position="304"/>
        <end position="331"/>
    </location>
</feature>
<feature type="region of interest" description="Disordered" evidence="2">
    <location>
        <begin position="1365"/>
        <end position="1388"/>
    </location>
</feature>
<feature type="compositionally biased region" description="Low complexity" evidence="2">
    <location>
        <begin position="1"/>
        <end position="16"/>
    </location>
</feature>
<sequence>MEAQSGSSSSRDSLVSLTAGDVLIRSTGPRGEKPPGRAVRLAVQKLREGLCPCPVPGAGSAAHGAPPAPGRAGTPRTPRSATPGVLSTTGYPELLLPVEDAEPVFLSQMDFPREAAVQEDPSLLLEDSREPEDDVFISQYATGQKEALRAVLKQKAQNTPVLKEVKVQLLGNASTERREGVGHEPGSAAREVDSATTIAAATAAAIASTAPLLKVQNDLEAKVNSVSALLNKLQETDRHLQHVAEQQTHMRAQKEKPHCHHRVSELEKQMNAFMVQRIQHLEKLQEQQMNIQSHLLSSAVNTRGLQQSPVPSSSLLTKQPEQPEQRSLTNQVPLSQRGLFPASDAPAQAFSSHFPSNGIPTQTSPLKTPVPRRCAPEPVSKHGRISQKENSVMEKENIPKATSEGERKLLEHFPSSQEMPLKQNEYSKKTALNSNEMSWHSERDRHNALHTEPVPAFESYSSIEKTVKKADDLLQDLGQLRREMHNMLQEANSWKSDMNDLIKSKSPTVAPDPPEHPLLNRPSILQNIQVPKSILRDAERTLRGVQNNKKFLEENLEAVTRAKDGDATYSFINSLTTNRDVLEEIRIRRAVDEWIQAISEEIQAEMARSDSEQVRYDPKLPWIKRAQNLKAVKAKKEMKAKTQQIQGGSTKMPLCAAKPLKKQEEDNTRKQRLRTYFPEGLQRREGRADGPGSALVQNEDYLCRVYGKPIYQGHRSTLKKAPYLRFNSPSPKSKLPRPKLIEYVKGTKVKSARTQTSSHTQKVITSPRKQHPVYALAQENQYVFSPSQDVPPAYGPLEGHLIPMAIPLGQTQSSTSLQPAGIIIDKPHPVTVTTSLPQVPKPPVEIKKPNIAVIEMKSEKKDPPQLSVQVLPNVDIDSVSSDSVSVNHVLPDSEPLLPPVDAVIQTPEDIHSEDTEFPGTNFVDVTDVMQDQEEERDEIPEFSEPLLELNGQFKVASPKYNGPLFPPVASAPQQPADVLDELIQRRETIENRLINWVEQEIMAKIISGMCPAQKDTVSSVSTSESGDEEVVTPDIVEVAGGGGFQLFVNAGVPVDSEMINHFVNEALSETIATMLGDSEAQRAVPDPNVLPSTVTKVESPVPTPVPTPQATPPPTPPSEKELPPVKTPESSPSPTEMSGDVHESEKPKETGVGIPAATGGVGTPVVTPVNTPTATTPSPPASERGSHAAKMESPKAPNPWDGAELPLEEEKPSPLAEEPLCPKAVEMSVANDEEPEALILPPPQPSARPLESLPNNLQVPSPAPTVSSGVSTQESSITPTETETTDRPISEGEVLFSYGQMLAAGEGGLSLPNLTESLSSTLRDANEMDYDPPSEGQVVRRLDKGFHRDPVLTLLAKLNQAPVSPQEGIDHLEDSDGSVGELSEGQRPRLTRAEERILMGHSLCLDHPAAQSSEDRPHQGFRPVSPGQLTQIGAEILGDADTSRGPMLLAELESQPASNPSLRAAQPGCTVTSLSEDLSQEESQGAAQIETVRPRVILVRRMSEEMQQAGEDAAPHLNPQVSAAKVSVQLPARNTGDETQSVSSARGDSDSSGTDTF</sequence>
<accession>A0A6J2GCG1</accession>